<keyword evidence="2" id="KW-1185">Reference proteome</keyword>
<evidence type="ECO:0000313" key="1">
    <source>
        <dbReference type="EMBL" id="OQP31693.1"/>
    </source>
</evidence>
<comment type="caution">
    <text evidence="1">The sequence shown here is derived from an EMBL/GenBank/DDBJ whole genome shotgun (WGS) entry which is preliminary data.</text>
</comment>
<gene>
    <name evidence="1" type="ORF">B2J69_17280</name>
</gene>
<accession>A0A1V9DCV8</accession>
<dbReference type="EMBL" id="MWUE01000026">
    <property type="protein sequence ID" value="OQP31693.1"/>
    <property type="molecule type" value="Genomic_DNA"/>
</dbReference>
<dbReference type="AlphaFoldDB" id="A0A1V9DCV8"/>
<organism evidence="1 2">
    <name type="scientific">Pantoea latae</name>
    <dbReference type="NCBI Taxonomy" id="1964541"/>
    <lineage>
        <taxon>Bacteria</taxon>
        <taxon>Pseudomonadati</taxon>
        <taxon>Pseudomonadota</taxon>
        <taxon>Gammaproteobacteria</taxon>
        <taxon>Enterobacterales</taxon>
        <taxon>Erwiniaceae</taxon>
        <taxon>Pantoea</taxon>
    </lineage>
</organism>
<sequence length="161" mass="15743">MRIGVASSVVAPEVSGPVLSPTSSVTTRPLAACGACVSTVKAIGAEAALTLPAASVTVAVRLWLPSVRTGVVRLQLPSALTVAVPSSVSPSRTVTVLPGSALPLSVRVLSLVAPPAVTAAPSSLISSRSAGVVGTAVSIVMVSTADGVMLPSALVVSARKA</sequence>
<reference evidence="1 2" key="1">
    <citation type="submission" date="2017-02" db="EMBL/GenBank/DDBJ databases">
        <title>Whole genome shotgun sequence of Pantoea agglomerans strain AS1 isolated from a cycad, Zamia floridana in Central Florida, USA.</title>
        <authorList>
            <person name="Lata P."/>
            <person name="Govindarajan S."/>
            <person name="Qi F."/>
            <person name="Li J.-L."/>
            <person name="Maurya S.K."/>
            <person name="Sahoo M.K."/>
        </authorList>
    </citation>
    <scope>NUCLEOTIDE SEQUENCE [LARGE SCALE GENOMIC DNA]</scope>
    <source>
        <strain evidence="1 2">AS1</strain>
    </source>
</reference>
<protein>
    <submittedName>
        <fullName evidence="1">Uncharacterized protein</fullName>
    </submittedName>
</protein>
<evidence type="ECO:0000313" key="2">
    <source>
        <dbReference type="Proteomes" id="UP000192769"/>
    </source>
</evidence>
<dbReference type="Proteomes" id="UP000192769">
    <property type="component" value="Unassembled WGS sequence"/>
</dbReference>
<proteinExistence type="predicted"/>
<name>A0A1V9DCV8_9GAMM</name>